<accession>R7VZR1</accession>
<dbReference type="EnsemblPlants" id="EMT02064">
    <property type="protein sequence ID" value="EMT02064"/>
    <property type="gene ID" value="F775_24676"/>
</dbReference>
<feature type="region of interest" description="Disordered" evidence="1">
    <location>
        <begin position="305"/>
        <end position="415"/>
    </location>
</feature>
<feature type="compositionally biased region" description="Low complexity" evidence="1">
    <location>
        <begin position="430"/>
        <end position="454"/>
    </location>
</feature>
<reference evidence="2" key="1">
    <citation type="submission" date="2015-06" db="UniProtKB">
        <authorList>
            <consortium name="EnsemblPlants"/>
        </authorList>
    </citation>
    <scope>IDENTIFICATION</scope>
</reference>
<dbReference type="PANTHER" id="PTHR35161">
    <property type="entry name" value="OS02G0303100 PROTEIN"/>
    <property type="match status" value="1"/>
</dbReference>
<proteinExistence type="predicted"/>
<protein>
    <submittedName>
        <fullName evidence="2">Uncharacterized protein</fullName>
    </submittedName>
</protein>
<name>R7VZR1_AEGTA</name>
<organism evidence="2">
    <name type="scientific">Aegilops tauschii</name>
    <name type="common">Tausch's goatgrass</name>
    <name type="synonym">Aegilops squarrosa</name>
    <dbReference type="NCBI Taxonomy" id="37682"/>
    <lineage>
        <taxon>Eukaryota</taxon>
        <taxon>Viridiplantae</taxon>
        <taxon>Streptophyta</taxon>
        <taxon>Embryophyta</taxon>
        <taxon>Tracheophyta</taxon>
        <taxon>Spermatophyta</taxon>
        <taxon>Magnoliopsida</taxon>
        <taxon>Liliopsida</taxon>
        <taxon>Poales</taxon>
        <taxon>Poaceae</taxon>
        <taxon>BOP clade</taxon>
        <taxon>Pooideae</taxon>
        <taxon>Triticodae</taxon>
        <taxon>Triticeae</taxon>
        <taxon>Triticinae</taxon>
        <taxon>Aegilops</taxon>
    </lineage>
</organism>
<sequence>MQGLLSSSTINYLSGCHQSWAEAVRSEEAEENAASALAFRELALLLCLGCLVESAERIRKHMDYDFCDVYGVVIKPNKSSLVDYLSTIDKNEFAPVLGEKVLTICPLLSEDMIELLIGLLQIFKDMFSANLCLRNFDENHIIVVNGSVPKISQHAVFVELTEGYMNQNVMWLGQVIEKTIFADCDLLGETEDFLELFRADGAKKFDLIIVHPTLVHICFKIDYVCNTHDFLLKFIKKLDNLAYEDIINTLEFPADWETDIDSNTHLTKCYGNREVRRQKSRVQPGQQAAVTAIVQPCQGQIAPSQAPATSIVHPTKGSVHVAPDNQAVSNSGTPHAAADHQGVSNSGRNLPKRNSTPVSNSGRNPPKRNSNSQPVWKEKVKQVQPATCVPSMSRRASMSKQQGQLVQGQPSRKGKAPLTAYAKLPNVHPSQQQASSSKQQQASSSLQQQASSSKSSKKKKYNLPGTKAPEEVMKYYRNSGRHGADESVKNQQVQYGVKALNIMLLYHFQKLLCSALKGIHRKNYLSRMESLPRILR</sequence>
<dbReference type="AlphaFoldDB" id="R7VZR1"/>
<feature type="region of interest" description="Disordered" evidence="1">
    <location>
        <begin position="428"/>
        <end position="467"/>
    </location>
</feature>
<evidence type="ECO:0000313" key="2">
    <source>
        <dbReference type="EnsemblPlants" id="EMT02064"/>
    </source>
</evidence>
<feature type="compositionally biased region" description="Polar residues" evidence="1">
    <location>
        <begin position="342"/>
        <end position="374"/>
    </location>
</feature>
<evidence type="ECO:0000256" key="1">
    <source>
        <dbReference type="SAM" id="MobiDB-lite"/>
    </source>
</evidence>
<feature type="compositionally biased region" description="Polar residues" evidence="1">
    <location>
        <begin position="394"/>
        <end position="410"/>
    </location>
</feature>
<dbReference type="PANTHER" id="PTHR35161:SF22">
    <property type="match status" value="1"/>
</dbReference>